<keyword evidence="7" id="KW-1185">Reference proteome</keyword>
<reference evidence="6 7" key="1">
    <citation type="submission" date="2023-08" db="EMBL/GenBank/DDBJ databases">
        <title>Black Yeasts Isolated from many extreme environments.</title>
        <authorList>
            <person name="Coleine C."/>
            <person name="Stajich J.E."/>
            <person name="Selbmann L."/>
        </authorList>
    </citation>
    <scope>NUCLEOTIDE SEQUENCE [LARGE SCALE GENOMIC DNA]</scope>
    <source>
        <strain evidence="6 7">CCFEE 5885</strain>
    </source>
</reference>
<comment type="caution">
    <text evidence="6">The sequence shown here is derived from an EMBL/GenBank/DDBJ whole genome shotgun (WGS) entry which is preliminary data.</text>
</comment>
<evidence type="ECO:0000256" key="4">
    <source>
        <dbReference type="ARBA" id="ARBA00023136"/>
    </source>
</evidence>
<keyword evidence="2" id="KW-0812">Transmembrane</keyword>
<feature type="region of interest" description="Disordered" evidence="5">
    <location>
        <begin position="146"/>
        <end position="195"/>
    </location>
</feature>
<name>A0ABR0K2Q7_9EURO</name>
<evidence type="ECO:0000313" key="6">
    <source>
        <dbReference type="EMBL" id="KAK5084125.1"/>
    </source>
</evidence>
<evidence type="ECO:0000256" key="1">
    <source>
        <dbReference type="ARBA" id="ARBA00004141"/>
    </source>
</evidence>
<keyword evidence="3" id="KW-1133">Transmembrane helix</keyword>
<evidence type="ECO:0000256" key="3">
    <source>
        <dbReference type="ARBA" id="ARBA00022989"/>
    </source>
</evidence>
<keyword evidence="4" id="KW-0472">Membrane</keyword>
<proteinExistence type="predicted"/>
<evidence type="ECO:0000256" key="2">
    <source>
        <dbReference type="ARBA" id="ARBA00022692"/>
    </source>
</evidence>
<accession>A0ABR0K2Q7</accession>
<protein>
    <submittedName>
        <fullName evidence="6">Uncharacterized protein</fullName>
    </submittedName>
</protein>
<dbReference type="Proteomes" id="UP001345013">
    <property type="component" value="Unassembled WGS sequence"/>
</dbReference>
<comment type="subcellular location">
    <subcellularLocation>
        <location evidence="1">Membrane</location>
        <topology evidence="1">Multi-pass membrane protein</topology>
    </subcellularLocation>
</comment>
<feature type="compositionally biased region" description="Polar residues" evidence="5">
    <location>
        <begin position="149"/>
        <end position="166"/>
    </location>
</feature>
<gene>
    <name evidence="6" type="ORF">LTR24_007550</name>
</gene>
<sequence length="311" mass="34921">MVLPGLGMSLIGTILSGCWAHGRLATFLVFGREHDQQIFNWAVNSRSLVDWNAPYWPPSPSTFFILLPSLKQFYDWSYEKCFGELNRKWIEEVMPRREEGYEGQEGNIADILNEQEAELAEQDEEGAAGGMVLELEVNMNAVVQDDNNDAQGAGNQEDNNQQNGPAQQGEGDRDDNDDDNDNDNNANPNIPRERGRVHQLLGDNELMDDTSSIGQLVIGSLLLPAVASAAGELLKLALPFSWISTRWNYYPSSGRVGFFATKWGRSVAGGLAFCVLKDMLVTYCRWRLAEAHKKRHIMNYDKSKKRYVAVE</sequence>
<evidence type="ECO:0000256" key="5">
    <source>
        <dbReference type="SAM" id="MobiDB-lite"/>
    </source>
</evidence>
<evidence type="ECO:0000313" key="7">
    <source>
        <dbReference type="Proteomes" id="UP001345013"/>
    </source>
</evidence>
<dbReference type="EMBL" id="JAVRRG010000115">
    <property type="protein sequence ID" value="KAK5084125.1"/>
    <property type="molecule type" value="Genomic_DNA"/>
</dbReference>
<dbReference type="PANTHER" id="PTHR46283">
    <property type="entry name" value="E3 UBIQUITIN-PROTEIN LIGASE MARCH5"/>
    <property type="match status" value="1"/>
</dbReference>
<organism evidence="6 7">
    <name type="scientific">Lithohypha guttulata</name>
    <dbReference type="NCBI Taxonomy" id="1690604"/>
    <lineage>
        <taxon>Eukaryota</taxon>
        <taxon>Fungi</taxon>
        <taxon>Dikarya</taxon>
        <taxon>Ascomycota</taxon>
        <taxon>Pezizomycotina</taxon>
        <taxon>Eurotiomycetes</taxon>
        <taxon>Chaetothyriomycetidae</taxon>
        <taxon>Chaetothyriales</taxon>
        <taxon>Trichomeriaceae</taxon>
        <taxon>Lithohypha</taxon>
    </lineage>
</organism>
<feature type="compositionally biased region" description="Acidic residues" evidence="5">
    <location>
        <begin position="172"/>
        <end position="182"/>
    </location>
</feature>